<dbReference type="SMART" id="SM00116">
    <property type="entry name" value="CBS"/>
    <property type="match status" value="2"/>
</dbReference>
<dbReference type="PANTHER" id="PTHR48108">
    <property type="entry name" value="CBS DOMAIN-CONTAINING PROTEIN CBSX2, CHLOROPLASTIC"/>
    <property type="match status" value="1"/>
</dbReference>
<evidence type="ECO:0000313" key="5">
    <source>
        <dbReference type="Proteomes" id="UP000001784"/>
    </source>
</evidence>
<dbReference type="STRING" id="335543.Sfum_2076"/>
<dbReference type="InterPro" id="IPR051462">
    <property type="entry name" value="CBS_domain-containing"/>
</dbReference>
<protein>
    <submittedName>
        <fullName evidence="4">Putative signal-transduction protein with CBS domains</fullName>
    </submittedName>
</protein>
<feature type="domain" description="CBS" evidence="3">
    <location>
        <begin position="7"/>
        <end position="64"/>
    </location>
</feature>
<dbReference type="HOGENOM" id="CLU_040681_6_0_7"/>
<dbReference type="InParanoid" id="A0LK07"/>
<dbReference type="OrthoDB" id="9780653at2"/>
<dbReference type="EMBL" id="CP000478">
    <property type="protein sequence ID" value="ABK17759.1"/>
    <property type="molecule type" value="Genomic_DNA"/>
</dbReference>
<organism evidence="4 5">
    <name type="scientific">Syntrophobacter fumaroxidans (strain DSM 10017 / MPOB)</name>
    <dbReference type="NCBI Taxonomy" id="335543"/>
    <lineage>
        <taxon>Bacteria</taxon>
        <taxon>Pseudomonadati</taxon>
        <taxon>Thermodesulfobacteriota</taxon>
        <taxon>Syntrophobacteria</taxon>
        <taxon>Syntrophobacterales</taxon>
        <taxon>Syntrophobacteraceae</taxon>
        <taxon>Syntrophobacter</taxon>
    </lineage>
</organism>
<dbReference type="InterPro" id="IPR046342">
    <property type="entry name" value="CBS_dom_sf"/>
</dbReference>
<dbReference type="RefSeq" id="WP_011698928.1">
    <property type="nucleotide sequence ID" value="NC_008554.1"/>
</dbReference>
<gene>
    <name evidence="4" type="ordered locus">Sfum_2076</name>
</gene>
<feature type="domain" description="CBS" evidence="3">
    <location>
        <begin position="71"/>
        <end position="131"/>
    </location>
</feature>
<dbReference type="PANTHER" id="PTHR48108:SF34">
    <property type="entry name" value="CBS DOMAIN-CONTAINING PROTEIN YHCV"/>
    <property type="match status" value="1"/>
</dbReference>
<dbReference type="Pfam" id="PF00571">
    <property type="entry name" value="CBS"/>
    <property type="match status" value="2"/>
</dbReference>
<reference evidence="4 5" key="1">
    <citation type="submission" date="2006-10" db="EMBL/GenBank/DDBJ databases">
        <title>Complete sequence of Syntrophobacter fumaroxidans MPOB.</title>
        <authorList>
            <consortium name="US DOE Joint Genome Institute"/>
            <person name="Copeland A."/>
            <person name="Lucas S."/>
            <person name="Lapidus A."/>
            <person name="Barry K."/>
            <person name="Detter J.C."/>
            <person name="Glavina del Rio T."/>
            <person name="Hammon N."/>
            <person name="Israni S."/>
            <person name="Pitluck S."/>
            <person name="Goltsman E.G."/>
            <person name="Martinez M."/>
            <person name="Schmutz J."/>
            <person name="Larimer F."/>
            <person name="Land M."/>
            <person name="Hauser L."/>
            <person name="Kyrpides N."/>
            <person name="Kim E."/>
            <person name="Boone D.R."/>
            <person name="Brockman F."/>
            <person name="Culley D."/>
            <person name="Ferry J."/>
            <person name="Gunsalus R."/>
            <person name="McInerney M.J."/>
            <person name="Morrison M."/>
            <person name="Plugge C."/>
            <person name="Rohlin L."/>
            <person name="Scholten J."/>
            <person name="Sieber J."/>
            <person name="Stams A.J.M."/>
            <person name="Worm P."/>
            <person name="Henstra A.M."/>
            <person name="Richardson P."/>
        </authorList>
    </citation>
    <scope>NUCLEOTIDE SEQUENCE [LARGE SCALE GENOMIC DNA]</scope>
    <source>
        <strain evidence="5">DSM 10017 / MPOB</strain>
    </source>
</reference>
<sequence length="202" mass="22656">MIVRHWMTTKVITINKEASIQEALAVMKQGSIRHLPVVDQDGKLLGWVTDADLRGVLIASMLEELTLEDVMIRRPFTVTPDMSLEEASHLILDKRIGGLPVVEGEKLTGVITTVDILSAFITFMGMFSHSSRLDVKITTPRTSLHEIIRLVRQHDAEVISVCHLPSEEDEDMTYSLRLKKCDLKPILEDLKENGIEVLSSIS</sequence>
<dbReference type="SUPFAM" id="SSF54631">
    <property type="entry name" value="CBS-domain pair"/>
    <property type="match status" value="1"/>
</dbReference>
<keyword evidence="1" id="KW-0677">Repeat</keyword>
<dbReference type="Gene3D" id="3.10.580.10">
    <property type="entry name" value="CBS-domain"/>
    <property type="match status" value="1"/>
</dbReference>
<evidence type="ECO:0000256" key="1">
    <source>
        <dbReference type="ARBA" id="ARBA00022737"/>
    </source>
</evidence>
<keyword evidence="2" id="KW-0129">CBS domain</keyword>
<accession>A0LK07</accession>
<dbReference type="InterPro" id="IPR000644">
    <property type="entry name" value="CBS_dom"/>
</dbReference>
<dbReference type="CDD" id="cd04584">
    <property type="entry name" value="CBS_pair_AcuB_like"/>
    <property type="match status" value="1"/>
</dbReference>
<keyword evidence="5" id="KW-1185">Reference proteome</keyword>
<name>A0LK07_SYNFM</name>
<dbReference type="Proteomes" id="UP000001784">
    <property type="component" value="Chromosome"/>
</dbReference>
<evidence type="ECO:0000256" key="2">
    <source>
        <dbReference type="PROSITE-ProRule" id="PRU00703"/>
    </source>
</evidence>
<dbReference type="eggNOG" id="COG0517">
    <property type="taxonomic scope" value="Bacteria"/>
</dbReference>
<evidence type="ECO:0000313" key="4">
    <source>
        <dbReference type="EMBL" id="ABK17759.1"/>
    </source>
</evidence>
<proteinExistence type="predicted"/>
<dbReference type="KEGG" id="sfu:Sfum_2076"/>
<dbReference type="AlphaFoldDB" id="A0LK07"/>
<dbReference type="PROSITE" id="PS51371">
    <property type="entry name" value="CBS"/>
    <property type="match status" value="2"/>
</dbReference>
<evidence type="ECO:0000259" key="3">
    <source>
        <dbReference type="PROSITE" id="PS51371"/>
    </source>
</evidence>